<comment type="caution">
    <text evidence="1">The sequence shown here is derived from an EMBL/GenBank/DDBJ whole genome shotgun (WGS) entry which is preliminary data.</text>
</comment>
<evidence type="ECO:0000313" key="2">
    <source>
        <dbReference type="Proteomes" id="UP000692954"/>
    </source>
</evidence>
<dbReference type="Proteomes" id="UP000692954">
    <property type="component" value="Unassembled WGS sequence"/>
</dbReference>
<sequence length="283" mass="33747">MQEIDLFKLHQETQKYLEIENIFKRLTNTFLNKIYQLIKDIFDEEQKFTIQVHNRYKQELLKLAKQKKIPFKEFKLAEHYKSNSQIFKTNLQAIISIIIDDLQNYYNKQIMIEESTLLEPRQLTQIDEESQINLTENINEITEDYSQNRYNVKTEETPKLKKELKYQLIKNKYSLNKNSLANLLSFDKSTCLSMLSSARHSRENSINNKRINLTNKNILKLITKISDPSSLQQKFQVKNKSLELNYITEYLSNQNKIPKRNQTMLSYSLKSNAEKIKENFIEL</sequence>
<organism evidence="1 2">
    <name type="scientific">Paramecium sonneborni</name>
    <dbReference type="NCBI Taxonomy" id="65129"/>
    <lineage>
        <taxon>Eukaryota</taxon>
        <taxon>Sar</taxon>
        <taxon>Alveolata</taxon>
        <taxon>Ciliophora</taxon>
        <taxon>Intramacronucleata</taxon>
        <taxon>Oligohymenophorea</taxon>
        <taxon>Peniculida</taxon>
        <taxon>Parameciidae</taxon>
        <taxon>Paramecium</taxon>
    </lineage>
</organism>
<reference evidence="1" key="1">
    <citation type="submission" date="2021-01" db="EMBL/GenBank/DDBJ databases">
        <authorList>
            <consortium name="Genoscope - CEA"/>
            <person name="William W."/>
        </authorList>
    </citation>
    <scope>NUCLEOTIDE SEQUENCE</scope>
</reference>
<evidence type="ECO:0000313" key="1">
    <source>
        <dbReference type="EMBL" id="CAD8099625.1"/>
    </source>
</evidence>
<protein>
    <submittedName>
        <fullName evidence="1">Uncharacterized protein</fullName>
    </submittedName>
</protein>
<dbReference type="AlphaFoldDB" id="A0A8S1P9A4"/>
<keyword evidence="2" id="KW-1185">Reference proteome</keyword>
<name>A0A8S1P9A4_9CILI</name>
<proteinExistence type="predicted"/>
<dbReference type="EMBL" id="CAJJDN010000072">
    <property type="protein sequence ID" value="CAD8099625.1"/>
    <property type="molecule type" value="Genomic_DNA"/>
</dbReference>
<dbReference type="OrthoDB" id="297176at2759"/>
<accession>A0A8S1P9A4</accession>
<gene>
    <name evidence="1" type="ORF">PSON_ATCC_30995.1.T0720117</name>
</gene>